<evidence type="ECO:0000313" key="3">
    <source>
        <dbReference type="EMBL" id="CEM15688.1"/>
    </source>
</evidence>
<evidence type="ECO:0000256" key="1">
    <source>
        <dbReference type="SAM" id="MobiDB-lite"/>
    </source>
</evidence>
<dbReference type="VEuPathDB" id="CryptoDB:Cvel_17916"/>
<dbReference type="AlphaFoldDB" id="A0A0G4FPC8"/>
<dbReference type="Pfam" id="PF07727">
    <property type="entry name" value="RVT_2"/>
    <property type="match status" value="1"/>
</dbReference>
<feature type="region of interest" description="Disordered" evidence="1">
    <location>
        <begin position="583"/>
        <end position="619"/>
    </location>
</feature>
<feature type="compositionally biased region" description="Basic residues" evidence="1">
    <location>
        <begin position="502"/>
        <end position="513"/>
    </location>
</feature>
<reference evidence="3" key="1">
    <citation type="submission" date="2014-11" db="EMBL/GenBank/DDBJ databases">
        <authorList>
            <person name="Otto D Thomas"/>
            <person name="Naeem Raeece"/>
        </authorList>
    </citation>
    <scope>NUCLEOTIDE SEQUENCE</scope>
</reference>
<protein>
    <recommendedName>
        <fullName evidence="2">Reverse transcriptase Ty1/copia-type domain-containing protein</fullName>
    </recommendedName>
</protein>
<dbReference type="EMBL" id="CDMZ01000502">
    <property type="protein sequence ID" value="CEM15688.1"/>
    <property type="molecule type" value="Genomic_DNA"/>
</dbReference>
<dbReference type="InterPro" id="IPR013103">
    <property type="entry name" value="RVT_2"/>
</dbReference>
<feature type="region of interest" description="Disordered" evidence="1">
    <location>
        <begin position="262"/>
        <end position="282"/>
    </location>
</feature>
<evidence type="ECO:0000259" key="2">
    <source>
        <dbReference type="Pfam" id="PF07727"/>
    </source>
</evidence>
<sequence>MRKYKKNLAIYVMEKGEMPPDFDKAIPMHFVLMWKLKGNRQVPKACLVIMGHRDSMVIETFSGTPDPGLVRAAIIYALSNSFACAKSDVSTAFLQAPIDVGKKVYIKLPTEIPAIMTEELPEYIPGAIVSANNALYGLKWSPRVSTKWFKSKAKKFSFEQASESILVCRDPSGEIDTILIIYVDDLWAWGKDPMDILYAIRKEVDMDPPKLLSDGAPHTYVGQTVRIINNMLIIDQTDYLQALECLTELGDKGKRTLRRRLEMPGDNSQVPAAAGASPSPSKPHDFNWVNELNSMEGFELWRREFLKFAKFQLKAKFIPDDDKRKKLWTLVLLRAFKKFDDFKDSMLTIKEQEQKFGEDLLAVVAVTILDPKESERRQFEERYIAMKRERRDDLFQALVKEDKLLAKAKVKGYKPDPSTQKRTLEKMYLNKEWLDGVRRAASELKKESDALTYAEIHPRLVEDAKILHGKRVSRQVEESSKPKTTPPPKYQEFSGAAEGRAKKGKKGKGKKGKKEVTPSHDANAASSSSSPSGPSSSRCSSCRFVHRGEKCPAKNATYGMKNTPGCGEKGHFVSCCPKKRQQGREAAGAAIPRVSGTTFDMRKGDEWDEMSSSSASSGL</sequence>
<name>A0A0G4FPC8_9ALVE</name>
<accession>A0A0G4FPC8</accession>
<organism evidence="3">
    <name type="scientific">Chromera velia CCMP2878</name>
    <dbReference type="NCBI Taxonomy" id="1169474"/>
    <lineage>
        <taxon>Eukaryota</taxon>
        <taxon>Sar</taxon>
        <taxon>Alveolata</taxon>
        <taxon>Colpodellida</taxon>
        <taxon>Chromeraceae</taxon>
        <taxon>Chromera</taxon>
    </lineage>
</organism>
<feature type="compositionally biased region" description="Low complexity" evidence="1">
    <location>
        <begin position="268"/>
        <end position="279"/>
    </location>
</feature>
<dbReference type="PhylomeDB" id="A0A0G4FPC8"/>
<gene>
    <name evidence="3" type="ORF">Cvel_17916</name>
</gene>
<proteinExistence type="predicted"/>
<feature type="region of interest" description="Disordered" evidence="1">
    <location>
        <begin position="471"/>
        <end position="541"/>
    </location>
</feature>
<feature type="domain" description="Reverse transcriptase Ty1/copia-type" evidence="2">
    <location>
        <begin position="20"/>
        <end position="242"/>
    </location>
</feature>
<feature type="compositionally biased region" description="Low complexity" evidence="1">
    <location>
        <begin position="526"/>
        <end position="541"/>
    </location>
</feature>